<accession>A0ABD0LKL9</accession>
<comment type="caution">
    <text evidence="2">The sequence shown here is derived from an EMBL/GenBank/DDBJ whole genome shotgun (WGS) entry which is preliminary data.</text>
</comment>
<feature type="region of interest" description="Disordered" evidence="1">
    <location>
        <begin position="1"/>
        <end position="21"/>
    </location>
</feature>
<dbReference type="EMBL" id="JACVVK020000039">
    <property type="protein sequence ID" value="KAK7500087.1"/>
    <property type="molecule type" value="Genomic_DNA"/>
</dbReference>
<gene>
    <name evidence="2" type="ORF">BaRGS_00008634</name>
</gene>
<keyword evidence="3" id="KW-1185">Reference proteome</keyword>
<sequence length="94" mass="10449">MTGRKEQLNESKTAHHSIQQSVSGLGTIQTAAIFLRIPDFTGWRLKRITQNGNISTPPPSSPTTHLSLEKDRKIVFLAGFEPSAFRSSVRHFTS</sequence>
<proteinExistence type="predicted"/>
<evidence type="ECO:0000256" key="1">
    <source>
        <dbReference type="SAM" id="MobiDB-lite"/>
    </source>
</evidence>
<feature type="compositionally biased region" description="Basic and acidic residues" evidence="1">
    <location>
        <begin position="1"/>
        <end position="13"/>
    </location>
</feature>
<reference evidence="2 3" key="1">
    <citation type="journal article" date="2023" name="Sci. Data">
        <title>Genome assembly of the Korean intertidal mud-creeper Batillaria attramentaria.</title>
        <authorList>
            <person name="Patra A.K."/>
            <person name="Ho P.T."/>
            <person name="Jun S."/>
            <person name="Lee S.J."/>
            <person name="Kim Y."/>
            <person name="Won Y.J."/>
        </authorList>
    </citation>
    <scope>NUCLEOTIDE SEQUENCE [LARGE SCALE GENOMIC DNA]</scope>
    <source>
        <strain evidence="2">Wonlab-2016</strain>
    </source>
</reference>
<evidence type="ECO:0000313" key="2">
    <source>
        <dbReference type="EMBL" id="KAK7500087.1"/>
    </source>
</evidence>
<protein>
    <submittedName>
        <fullName evidence="2">Uncharacterized protein</fullName>
    </submittedName>
</protein>
<evidence type="ECO:0000313" key="3">
    <source>
        <dbReference type="Proteomes" id="UP001519460"/>
    </source>
</evidence>
<organism evidence="2 3">
    <name type="scientific">Batillaria attramentaria</name>
    <dbReference type="NCBI Taxonomy" id="370345"/>
    <lineage>
        <taxon>Eukaryota</taxon>
        <taxon>Metazoa</taxon>
        <taxon>Spiralia</taxon>
        <taxon>Lophotrochozoa</taxon>
        <taxon>Mollusca</taxon>
        <taxon>Gastropoda</taxon>
        <taxon>Caenogastropoda</taxon>
        <taxon>Sorbeoconcha</taxon>
        <taxon>Cerithioidea</taxon>
        <taxon>Batillariidae</taxon>
        <taxon>Batillaria</taxon>
    </lineage>
</organism>
<dbReference type="AlphaFoldDB" id="A0ABD0LKL9"/>
<dbReference type="Proteomes" id="UP001519460">
    <property type="component" value="Unassembled WGS sequence"/>
</dbReference>
<name>A0ABD0LKL9_9CAEN</name>